<accession>A0A4U7KYW4</accession>
<keyword evidence="4 7" id="KW-1133">Transmembrane helix</keyword>
<feature type="region of interest" description="Disordered" evidence="6">
    <location>
        <begin position="1"/>
        <end position="38"/>
    </location>
</feature>
<dbReference type="PANTHER" id="PTHR23502:SF51">
    <property type="entry name" value="QUINIDINE RESISTANCE PROTEIN 1-RELATED"/>
    <property type="match status" value="1"/>
</dbReference>
<dbReference type="GeneID" id="40726083"/>
<keyword evidence="3 7" id="KW-0812">Transmembrane</keyword>
<reference evidence="9 10" key="1">
    <citation type="submission" date="2019-05" db="EMBL/GenBank/DDBJ databases">
        <title>Sporisorium graminicola CBS 10092 draft sequencing and annotation.</title>
        <authorList>
            <person name="Solano-Gonzalez S."/>
            <person name="Caddick M.X."/>
            <person name="Darby A."/>
        </authorList>
    </citation>
    <scope>NUCLEOTIDE SEQUENCE [LARGE SCALE GENOMIC DNA]</scope>
    <source>
        <strain evidence="9 10">CBS 10092</strain>
    </source>
</reference>
<keyword evidence="5 7" id="KW-0472">Membrane</keyword>
<dbReference type="KEGG" id="sgra:EX895_003188"/>
<evidence type="ECO:0000256" key="5">
    <source>
        <dbReference type="ARBA" id="ARBA00023136"/>
    </source>
</evidence>
<dbReference type="OrthoDB" id="440553at2759"/>
<gene>
    <name evidence="9" type="ORF">EX895_003188</name>
</gene>
<feature type="transmembrane region" description="Helical" evidence="7">
    <location>
        <begin position="418"/>
        <end position="440"/>
    </location>
</feature>
<evidence type="ECO:0000259" key="8">
    <source>
        <dbReference type="PROSITE" id="PS50850"/>
    </source>
</evidence>
<evidence type="ECO:0000256" key="1">
    <source>
        <dbReference type="ARBA" id="ARBA00004141"/>
    </source>
</evidence>
<feature type="transmembrane region" description="Helical" evidence="7">
    <location>
        <begin position="301"/>
        <end position="321"/>
    </location>
</feature>
<dbReference type="GO" id="GO:0022857">
    <property type="term" value="F:transmembrane transporter activity"/>
    <property type="evidence" value="ECO:0007669"/>
    <property type="project" value="InterPro"/>
</dbReference>
<dbReference type="AlphaFoldDB" id="A0A4U7KYW4"/>
<feature type="domain" description="Major facilitator superfamily (MFS) profile" evidence="8">
    <location>
        <begin position="70"/>
        <end position="512"/>
    </location>
</feature>
<name>A0A4U7KYW4_9BASI</name>
<feature type="transmembrane region" description="Helical" evidence="7">
    <location>
        <begin position="222"/>
        <end position="245"/>
    </location>
</feature>
<feature type="transmembrane region" description="Helical" evidence="7">
    <location>
        <begin position="341"/>
        <end position="365"/>
    </location>
</feature>
<comment type="subcellular location">
    <subcellularLocation>
        <location evidence="1">Membrane</location>
        <topology evidence="1">Multi-pass membrane protein</topology>
    </subcellularLocation>
</comment>
<dbReference type="Gene3D" id="1.20.1720.10">
    <property type="entry name" value="Multidrug resistance protein D"/>
    <property type="match status" value="1"/>
</dbReference>
<proteinExistence type="predicted"/>
<comment type="caution">
    <text evidence="9">The sequence shown here is derived from an EMBL/GenBank/DDBJ whole genome shotgun (WGS) entry which is preliminary data.</text>
</comment>
<dbReference type="Pfam" id="PF07690">
    <property type="entry name" value="MFS_1"/>
    <property type="match status" value="1"/>
</dbReference>
<dbReference type="PROSITE" id="PS50850">
    <property type="entry name" value="MFS"/>
    <property type="match status" value="1"/>
</dbReference>
<evidence type="ECO:0000256" key="3">
    <source>
        <dbReference type="ARBA" id="ARBA00022692"/>
    </source>
</evidence>
<dbReference type="SUPFAM" id="SSF103473">
    <property type="entry name" value="MFS general substrate transporter"/>
    <property type="match status" value="1"/>
</dbReference>
<feature type="transmembrane region" description="Helical" evidence="7">
    <location>
        <begin position="136"/>
        <end position="160"/>
    </location>
</feature>
<evidence type="ECO:0000313" key="9">
    <source>
        <dbReference type="EMBL" id="TKY88092.1"/>
    </source>
</evidence>
<dbReference type="PANTHER" id="PTHR23502">
    <property type="entry name" value="MAJOR FACILITATOR SUPERFAMILY"/>
    <property type="match status" value="1"/>
</dbReference>
<dbReference type="Gene3D" id="1.20.1250.20">
    <property type="entry name" value="MFS general substrate transporter like domains"/>
    <property type="match status" value="1"/>
</dbReference>
<evidence type="ECO:0000256" key="7">
    <source>
        <dbReference type="SAM" id="Phobius"/>
    </source>
</evidence>
<feature type="transmembrane region" description="Helical" evidence="7">
    <location>
        <begin position="166"/>
        <end position="185"/>
    </location>
</feature>
<feature type="transmembrane region" description="Helical" evidence="7">
    <location>
        <begin position="479"/>
        <end position="503"/>
    </location>
</feature>
<keyword evidence="10" id="KW-1185">Reference proteome</keyword>
<keyword evidence="2" id="KW-0813">Transport</keyword>
<dbReference type="InterPro" id="IPR011701">
    <property type="entry name" value="MFS"/>
</dbReference>
<dbReference type="RefSeq" id="XP_029740077.1">
    <property type="nucleotide sequence ID" value="XM_029883786.1"/>
</dbReference>
<sequence>MDSFTSSEEVSRPGGPDSYINYAEMAEEQPPSGDHDGVLEAGLAQANKEQAQGDNAEPYCAFTTRSKLFIVLTVSMASFFSPFSINIYIPALPQISNLLHTSEAATNVTVTVYMIAQGLSPVLWAPLSDVFGRRPIYIMTFLIFVVANLGLSFTNAYWLLVVLRMVQAAGACSAIAIGAGTIGDVTERKERGGYMGYYALAQYTGPAIGPVIGGALSQRWDYHATFFFLSALSGLFLIFMIVFLVETLRVLVGNGRASTSGIYRPLVQPKLVASAAIAPRPKMNSPLQGPLDFGFHRPFLVFARPETSLAILAFSMVYASYYLSSSSLPYLFKMTYGLDELLIGVCFVPSGVGCAVGTVLAGKILDWDYRRALNKNKLTVKVTRARLQSAWIYLPCYAASLLAYGWCVQVHTHIAAPIVFQFTLGMFSTMYFTNVNTLIVDLYPGKAASATAAVNVGRCLLGAVAVAAVQPMIAAMGAGWTFTTGALLTFFIGLACQVLIYLYGEVWATRQRT</sequence>
<evidence type="ECO:0000256" key="2">
    <source>
        <dbReference type="ARBA" id="ARBA00022448"/>
    </source>
</evidence>
<dbReference type="CDD" id="cd17323">
    <property type="entry name" value="MFS_Tpo1_MDR_like"/>
    <property type="match status" value="1"/>
</dbReference>
<dbReference type="GO" id="GO:0005886">
    <property type="term" value="C:plasma membrane"/>
    <property type="evidence" value="ECO:0007669"/>
    <property type="project" value="TreeGrafter"/>
</dbReference>
<feature type="transmembrane region" description="Helical" evidence="7">
    <location>
        <begin position="104"/>
        <end position="124"/>
    </location>
</feature>
<evidence type="ECO:0000313" key="10">
    <source>
        <dbReference type="Proteomes" id="UP000306050"/>
    </source>
</evidence>
<dbReference type="FunFam" id="1.20.1720.10:FF:000009">
    <property type="entry name" value="MFS multidrug transporter"/>
    <property type="match status" value="1"/>
</dbReference>
<dbReference type="EMBL" id="SRRM01000011">
    <property type="protein sequence ID" value="TKY88092.1"/>
    <property type="molecule type" value="Genomic_DNA"/>
</dbReference>
<dbReference type="Proteomes" id="UP000306050">
    <property type="component" value="Chromosome SGRAM_19"/>
</dbReference>
<feature type="transmembrane region" description="Helical" evidence="7">
    <location>
        <begin position="197"/>
        <end position="216"/>
    </location>
</feature>
<evidence type="ECO:0000256" key="6">
    <source>
        <dbReference type="SAM" id="MobiDB-lite"/>
    </source>
</evidence>
<dbReference type="InterPro" id="IPR036259">
    <property type="entry name" value="MFS_trans_sf"/>
</dbReference>
<feature type="transmembrane region" description="Helical" evidence="7">
    <location>
        <begin position="385"/>
        <end position="406"/>
    </location>
</feature>
<dbReference type="InterPro" id="IPR020846">
    <property type="entry name" value="MFS_dom"/>
</dbReference>
<organism evidence="9 10">
    <name type="scientific">Sporisorium graminicola</name>
    <dbReference type="NCBI Taxonomy" id="280036"/>
    <lineage>
        <taxon>Eukaryota</taxon>
        <taxon>Fungi</taxon>
        <taxon>Dikarya</taxon>
        <taxon>Basidiomycota</taxon>
        <taxon>Ustilaginomycotina</taxon>
        <taxon>Ustilaginomycetes</taxon>
        <taxon>Ustilaginales</taxon>
        <taxon>Ustilaginaceae</taxon>
        <taxon>Sporisorium</taxon>
    </lineage>
</organism>
<feature type="transmembrane region" description="Helical" evidence="7">
    <location>
        <begin position="452"/>
        <end position="473"/>
    </location>
</feature>
<protein>
    <recommendedName>
        <fullName evidence="8">Major facilitator superfamily (MFS) profile domain-containing protein</fullName>
    </recommendedName>
</protein>
<evidence type="ECO:0000256" key="4">
    <source>
        <dbReference type="ARBA" id="ARBA00022989"/>
    </source>
</evidence>
<feature type="transmembrane region" description="Helical" evidence="7">
    <location>
        <begin position="68"/>
        <end position="89"/>
    </location>
</feature>